<keyword evidence="1" id="KW-1133">Transmembrane helix</keyword>
<reference evidence="2 3" key="1">
    <citation type="journal article" date="2014" name="Mol. Biol. Evol.">
        <title>Massive expansion of Ubiquitination-related gene families within the Chlamydiae.</title>
        <authorList>
            <person name="Domman D."/>
            <person name="Collingro A."/>
            <person name="Lagkouvardos I."/>
            <person name="Gehre L."/>
            <person name="Weinmaier T."/>
            <person name="Rattei T."/>
            <person name="Subtil A."/>
            <person name="Horn M."/>
        </authorList>
    </citation>
    <scope>NUCLEOTIDE SEQUENCE [LARGE SCALE GENOMIC DNA]</scope>
    <source>
        <strain evidence="2 3">EI2</strain>
    </source>
</reference>
<dbReference type="EMBL" id="JSAN01000158">
    <property type="protein sequence ID" value="KIC70680.1"/>
    <property type="molecule type" value="Genomic_DNA"/>
</dbReference>
<evidence type="ECO:0000313" key="2">
    <source>
        <dbReference type="EMBL" id="KIC70680.1"/>
    </source>
</evidence>
<dbReference type="AlphaFoldDB" id="A0A0C1JGU5"/>
<gene>
    <name evidence="2" type="ORF">DB44_GP00010</name>
</gene>
<dbReference type="Proteomes" id="UP000031465">
    <property type="component" value="Unassembled WGS sequence"/>
</dbReference>
<comment type="caution">
    <text evidence="2">The sequence shown here is derived from an EMBL/GenBank/DDBJ whole genome shotgun (WGS) entry which is preliminary data.</text>
</comment>
<keyword evidence="1" id="KW-0812">Transmembrane</keyword>
<feature type="transmembrane region" description="Helical" evidence="1">
    <location>
        <begin position="12"/>
        <end position="33"/>
    </location>
</feature>
<accession>A0A0C1JGU5</accession>
<protein>
    <submittedName>
        <fullName evidence="2">Uncharacterized protein</fullName>
    </submittedName>
</protein>
<evidence type="ECO:0000256" key="1">
    <source>
        <dbReference type="SAM" id="Phobius"/>
    </source>
</evidence>
<keyword evidence="1" id="KW-0472">Membrane</keyword>
<sequence>MSLKFLCEDYSQALILISEFVMTLVIFTFHVSCSFEQSTFQIKLDS</sequence>
<name>A0A0C1JGU5_9BACT</name>
<organism evidence="2 3">
    <name type="scientific">Candidatus Protochlamydia amoebophila</name>
    <dbReference type="NCBI Taxonomy" id="362787"/>
    <lineage>
        <taxon>Bacteria</taxon>
        <taxon>Pseudomonadati</taxon>
        <taxon>Chlamydiota</taxon>
        <taxon>Chlamydiia</taxon>
        <taxon>Parachlamydiales</taxon>
        <taxon>Parachlamydiaceae</taxon>
        <taxon>Candidatus Protochlamydia</taxon>
    </lineage>
</organism>
<proteinExistence type="predicted"/>
<dbReference type="PATRIC" id="fig|362787.3.peg.2116"/>
<evidence type="ECO:0000313" key="3">
    <source>
        <dbReference type="Proteomes" id="UP000031465"/>
    </source>
</evidence>